<feature type="domain" description="Rod shape-determining protein MreC beta-barrel core" evidence="5">
    <location>
        <begin position="120"/>
        <end position="263"/>
    </location>
</feature>
<dbReference type="PANTHER" id="PTHR34138:SF1">
    <property type="entry name" value="CELL SHAPE-DETERMINING PROTEIN MREC"/>
    <property type="match status" value="1"/>
</dbReference>
<dbReference type="InterPro" id="IPR055342">
    <property type="entry name" value="MreC_beta-barrel_core"/>
</dbReference>
<organism evidence="6">
    <name type="scientific">Aquifex aeolicus</name>
    <dbReference type="NCBI Taxonomy" id="63363"/>
    <lineage>
        <taxon>Bacteria</taxon>
        <taxon>Pseudomonadati</taxon>
        <taxon>Aquificota</taxon>
        <taxon>Aquificia</taxon>
        <taxon>Aquificales</taxon>
        <taxon>Aquificaceae</taxon>
        <taxon>Aquifex</taxon>
    </lineage>
</organism>
<name>A0A7C5L999_AQUAO</name>
<evidence type="ECO:0000256" key="3">
    <source>
        <dbReference type="ARBA" id="ARBA00022960"/>
    </source>
</evidence>
<dbReference type="Gene3D" id="2.40.10.350">
    <property type="entry name" value="Rod shape-determining protein MreC, domain 2"/>
    <property type="match status" value="1"/>
</dbReference>
<comment type="caution">
    <text evidence="6">The sequence shown here is derived from an EMBL/GenBank/DDBJ whole genome shotgun (WGS) entry which is preliminary data.</text>
</comment>
<comment type="similarity">
    <text evidence="1">Belongs to the MreC family.</text>
</comment>
<proteinExistence type="inferred from homology"/>
<keyword evidence="3" id="KW-0133">Cell shape</keyword>
<dbReference type="InterPro" id="IPR007221">
    <property type="entry name" value="MreC"/>
</dbReference>
<evidence type="ECO:0000313" key="6">
    <source>
        <dbReference type="EMBL" id="HHJ64063.1"/>
    </source>
</evidence>
<evidence type="ECO:0000256" key="2">
    <source>
        <dbReference type="ARBA" id="ARBA00013855"/>
    </source>
</evidence>
<dbReference type="Proteomes" id="UP000885792">
    <property type="component" value="Unassembled WGS sequence"/>
</dbReference>
<dbReference type="PANTHER" id="PTHR34138">
    <property type="entry name" value="CELL SHAPE-DETERMINING PROTEIN MREC"/>
    <property type="match status" value="1"/>
</dbReference>
<evidence type="ECO:0000256" key="1">
    <source>
        <dbReference type="ARBA" id="ARBA00009369"/>
    </source>
</evidence>
<gene>
    <name evidence="6" type="ORF">ENJ61_04060</name>
</gene>
<dbReference type="Gene3D" id="2.40.10.340">
    <property type="entry name" value="Rod shape-determining protein MreC, domain 1"/>
    <property type="match status" value="1"/>
</dbReference>
<dbReference type="AlphaFoldDB" id="A0A7C5L999"/>
<sequence length="265" mass="30464">MTGRRFHVLAVLSTLLGLLLFFSELSRFSYVRELVRGVNTLTSPLLRFKEHVVSELREELGAYFHHVDVERENIRLRRRVRDLLLTEKELEACLTELDRLSRKVGLTDRFGRLKYSVSRIVYYDPSGFDLFIIIKGGKDRGFREGDLVVTESAVVGVVEAVFGSTSRVITPLNESFSSSAVLKGRGKRYIYRGGYPEGDLLHVNVEDRVRKNDEVLLTDVKGKIPPFLLGKVVRVERGKDPFFRRVKVKPAVDPRREEIVFVIRR</sequence>
<dbReference type="InterPro" id="IPR042175">
    <property type="entry name" value="Cell/Rod_MreC_2"/>
</dbReference>
<dbReference type="Pfam" id="PF04085">
    <property type="entry name" value="MreC"/>
    <property type="match status" value="1"/>
</dbReference>
<evidence type="ECO:0000256" key="4">
    <source>
        <dbReference type="ARBA" id="ARBA00032089"/>
    </source>
</evidence>
<dbReference type="GO" id="GO:0008360">
    <property type="term" value="P:regulation of cell shape"/>
    <property type="evidence" value="ECO:0007669"/>
    <property type="project" value="UniProtKB-KW"/>
</dbReference>
<dbReference type="EMBL" id="DRNB01000150">
    <property type="protein sequence ID" value="HHJ64063.1"/>
    <property type="molecule type" value="Genomic_DNA"/>
</dbReference>
<reference evidence="6" key="1">
    <citation type="journal article" date="2020" name="mSystems">
        <title>Genome- and Community-Level Interaction Insights into Carbon Utilization and Element Cycling Functions of Hydrothermarchaeota in Hydrothermal Sediment.</title>
        <authorList>
            <person name="Zhou Z."/>
            <person name="Liu Y."/>
            <person name="Xu W."/>
            <person name="Pan J."/>
            <person name="Luo Z.H."/>
            <person name="Li M."/>
        </authorList>
    </citation>
    <scope>NUCLEOTIDE SEQUENCE [LARGE SCALE GENOMIC DNA]</scope>
    <source>
        <strain evidence="6">HyVt-501</strain>
    </source>
</reference>
<protein>
    <recommendedName>
        <fullName evidence="2">Cell shape-determining protein MreC</fullName>
    </recommendedName>
    <alternativeName>
        <fullName evidence="4">Cell shape protein MreC</fullName>
    </alternativeName>
</protein>
<evidence type="ECO:0000259" key="5">
    <source>
        <dbReference type="Pfam" id="PF04085"/>
    </source>
</evidence>
<accession>A0A7C5L999</accession>
<dbReference type="GO" id="GO:0005886">
    <property type="term" value="C:plasma membrane"/>
    <property type="evidence" value="ECO:0007669"/>
    <property type="project" value="TreeGrafter"/>
</dbReference>
<dbReference type="InterPro" id="IPR042177">
    <property type="entry name" value="Cell/Rod_1"/>
</dbReference>